<accession>A0ACC1K019</accession>
<sequence length="327" mass="36005">MLATVEQARRDYVAELTSRKHAQGLVGDQSERWLHHHAKRSTAAEIKFENVLVALKELVILRAIIDPGMTQFSELKHCLSRMGSKRGKTSSTTSLDLVPVVDYDATQCLAILNLMFPLDPLNAGSSGSAGTTKWGKQYAFPLQHVPSQRAQLHQLLCEVEVWISTESCAMSYTTWPADQGADGAEHTPSNCPRWLQSARGFAWGQLKQSCHTYLRDTQHKIVTQHQLMNPWALAASNANSTGVADEYEALSHDMEDLEAAECSSLSNDGGVADRGVAGPVATLENDKITLAVRAQCSPDATTLERIVRHSRIVGSRYSQRSFYQGLL</sequence>
<gene>
    <name evidence="1" type="ORF">GGI18_005188</name>
</gene>
<organism evidence="1 2">
    <name type="scientific">Coemansia linderi</name>
    <dbReference type="NCBI Taxonomy" id="2663919"/>
    <lineage>
        <taxon>Eukaryota</taxon>
        <taxon>Fungi</taxon>
        <taxon>Fungi incertae sedis</taxon>
        <taxon>Zoopagomycota</taxon>
        <taxon>Kickxellomycotina</taxon>
        <taxon>Kickxellomycetes</taxon>
        <taxon>Kickxellales</taxon>
        <taxon>Kickxellaceae</taxon>
        <taxon>Coemansia</taxon>
    </lineage>
</organism>
<comment type="caution">
    <text evidence="1">The sequence shown here is derived from an EMBL/GenBank/DDBJ whole genome shotgun (WGS) entry which is preliminary data.</text>
</comment>
<proteinExistence type="predicted"/>
<protein>
    <submittedName>
        <fullName evidence="1">Uncharacterized protein</fullName>
    </submittedName>
</protein>
<keyword evidence="2" id="KW-1185">Reference proteome</keyword>
<name>A0ACC1K019_9FUNG</name>
<reference evidence="1" key="1">
    <citation type="submission" date="2022-07" db="EMBL/GenBank/DDBJ databases">
        <title>Phylogenomic reconstructions and comparative analyses of Kickxellomycotina fungi.</title>
        <authorList>
            <person name="Reynolds N.K."/>
            <person name="Stajich J.E."/>
            <person name="Barry K."/>
            <person name="Grigoriev I.V."/>
            <person name="Crous P."/>
            <person name="Smith M.E."/>
        </authorList>
    </citation>
    <scope>NUCLEOTIDE SEQUENCE</scope>
    <source>
        <strain evidence="1">BCRC 34191</strain>
    </source>
</reference>
<evidence type="ECO:0000313" key="2">
    <source>
        <dbReference type="Proteomes" id="UP001140066"/>
    </source>
</evidence>
<evidence type="ECO:0000313" key="1">
    <source>
        <dbReference type="EMBL" id="KAJ2770599.1"/>
    </source>
</evidence>
<dbReference type="EMBL" id="JANBUK010002771">
    <property type="protein sequence ID" value="KAJ2770599.1"/>
    <property type="molecule type" value="Genomic_DNA"/>
</dbReference>
<dbReference type="Proteomes" id="UP001140066">
    <property type="component" value="Unassembled WGS sequence"/>
</dbReference>